<proteinExistence type="predicted"/>
<organism evidence="1 2">
    <name type="scientific">Paraherbaspirillum soli</name>
    <dbReference type="NCBI Taxonomy" id="631222"/>
    <lineage>
        <taxon>Bacteria</taxon>
        <taxon>Pseudomonadati</taxon>
        <taxon>Pseudomonadota</taxon>
        <taxon>Betaproteobacteria</taxon>
        <taxon>Burkholderiales</taxon>
        <taxon>Oxalobacteraceae</taxon>
        <taxon>Paraherbaspirillum</taxon>
    </lineage>
</organism>
<evidence type="ECO:0000313" key="2">
    <source>
        <dbReference type="Proteomes" id="UP001596045"/>
    </source>
</evidence>
<keyword evidence="2" id="KW-1185">Reference proteome</keyword>
<dbReference type="InterPro" id="IPR046560">
    <property type="entry name" value="DUF6714"/>
</dbReference>
<evidence type="ECO:0000313" key="1">
    <source>
        <dbReference type="EMBL" id="MFC5472801.1"/>
    </source>
</evidence>
<dbReference type="EMBL" id="JBHSMT010000006">
    <property type="protein sequence ID" value="MFC5472801.1"/>
    <property type="molecule type" value="Genomic_DNA"/>
</dbReference>
<dbReference type="Proteomes" id="UP001596045">
    <property type="component" value="Unassembled WGS sequence"/>
</dbReference>
<gene>
    <name evidence="1" type="ORF">ACFPM8_02410</name>
</gene>
<dbReference type="RefSeq" id="WP_378994594.1">
    <property type="nucleotide sequence ID" value="NZ_JBHSMT010000006.1"/>
</dbReference>
<protein>
    <submittedName>
        <fullName evidence="1">Uncharacterized protein</fullName>
    </submittedName>
</protein>
<reference evidence="2" key="1">
    <citation type="journal article" date="2019" name="Int. J. Syst. Evol. Microbiol.">
        <title>The Global Catalogue of Microorganisms (GCM) 10K type strain sequencing project: providing services to taxonomists for standard genome sequencing and annotation.</title>
        <authorList>
            <consortium name="The Broad Institute Genomics Platform"/>
            <consortium name="The Broad Institute Genome Sequencing Center for Infectious Disease"/>
            <person name="Wu L."/>
            <person name="Ma J."/>
        </authorList>
    </citation>
    <scope>NUCLEOTIDE SEQUENCE [LARGE SCALE GENOMIC DNA]</scope>
    <source>
        <strain evidence="2">JCM 17066</strain>
    </source>
</reference>
<accession>A0ABW0M7G1</accession>
<sequence length="125" mass="14780">MNIVQVIQNAFPDAMNESSISDEAIQQNESLMEIEGTPDYLKYVPAYMLWCIRNKDNYDQLVTDYTIDAIANFGRSKIEHNNHFNFRYRCNAEQRSAVASFLRWCLENLTIVDEEQIKRSIKYWI</sequence>
<name>A0ABW0M7G1_9BURK</name>
<comment type="caution">
    <text evidence="1">The sequence shown here is derived from an EMBL/GenBank/DDBJ whole genome shotgun (WGS) entry which is preliminary data.</text>
</comment>
<dbReference type="Pfam" id="PF20461">
    <property type="entry name" value="DUF6714"/>
    <property type="match status" value="1"/>
</dbReference>